<keyword evidence="1" id="KW-0812">Transmembrane</keyword>
<dbReference type="EMBL" id="ML977557">
    <property type="protein sequence ID" value="KAF2007284.1"/>
    <property type="molecule type" value="Genomic_DNA"/>
</dbReference>
<organism evidence="2 3">
    <name type="scientific">Amniculicola lignicola CBS 123094</name>
    <dbReference type="NCBI Taxonomy" id="1392246"/>
    <lineage>
        <taxon>Eukaryota</taxon>
        <taxon>Fungi</taxon>
        <taxon>Dikarya</taxon>
        <taxon>Ascomycota</taxon>
        <taxon>Pezizomycotina</taxon>
        <taxon>Dothideomycetes</taxon>
        <taxon>Pleosporomycetidae</taxon>
        <taxon>Pleosporales</taxon>
        <taxon>Amniculicolaceae</taxon>
        <taxon>Amniculicola</taxon>
    </lineage>
</organism>
<reference evidence="2" key="1">
    <citation type="journal article" date="2020" name="Stud. Mycol.">
        <title>101 Dothideomycetes genomes: a test case for predicting lifestyles and emergence of pathogens.</title>
        <authorList>
            <person name="Haridas S."/>
            <person name="Albert R."/>
            <person name="Binder M."/>
            <person name="Bloem J."/>
            <person name="Labutti K."/>
            <person name="Salamov A."/>
            <person name="Andreopoulos B."/>
            <person name="Baker S."/>
            <person name="Barry K."/>
            <person name="Bills G."/>
            <person name="Bluhm B."/>
            <person name="Cannon C."/>
            <person name="Castanera R."/>
            <person name="Culley D."/>
            <person name="Daum C."/>
            <person name="Ezra D."/>
            <person name="Gonzalez J."/>
            <person name="Henrissat B."/>
            <person name="Kuo A."/>
            <person name="Liang C."/>
            <person name="Lipzen A."/>
            <person name="Lutzoni F."/>
            <person name="Magnuson J."/>
            <person name="Mondo S."/>
            <person name="Nolan M."/>
            <person name="Ohm R."/>
            <person name="Pangilinan J."/>
            <person name="Park H.-J."/>
            <person name="Ramirez L."/>
            <person name="Alfaro M."/>
            <person name="Sun H."/>
            <person name="Tritt A."/>
            <person name="Yoshinaga Y."/>
            <person name="Zwiers L.-H."/>
            <person name="Turgeon B."/>
            <person name="Goodwin S."/>
            <person name="Spatafora J."/>
            <person name="Crous P."/>
            <person name="Grigoriev I."/>
        </authorList>
    </citation>
    <scope>NUCLEOTIDE SEQUENCE</scope>
    <source>
        <strain evidence="2">CBS 123094</strain>
    </source>
</reference>
<dbReference type="AlphaFoldDB" id="A0A6A5X173"/>
<proteinExistence type="predicted"/>
<feature type="transmembrane region" description="Helical" evidence="1">
    <location>
        <begin position="371"/>
        <end position="392"/>
    </location>
</feature>
<dbReference type="SUPFAM" id="SSF51197">
    <property type="entry name" value="Clavaminate synthase-like"/>
    <property type="match status" value="1"/>
</dbReference>
<dbReference type="Gene3D" id="2.60.120.330">
    <property type="entry name" value="B-lactam Antibiotic, Isopenicillin N Synthase, Chain"/>
    <property type="match status" value="1"/>
</dbReference>
<keyword evidence="3" id="KW-1185">Reference proteome</keyword>
<keyword evidence="1" id="KW-1133">Transmembrane helix</keyword>
<evidence type="ECO:0000256" key="1">
    <source>
        <dbReference type="SAM" id="Phobius"/>
    </source>
</evidence>
<evidence type="ECO:0000313" key="2">
    <source>
        <dbReference type="EMBL" id="KAF2007284.1"/>
    </source>
</evidence>
<keyword evidence="1" id="KW-0472">Membrane</keyword>
<sequence>MPVRTSSWPTGWPSFTPQDDDLNDTYQQNLKKEIISEYGEAALKQAWVRACKELVSVTSSIAKQGSSAVPIFEFGDVIGPQNWKILAQMKTMRCFIIRGVIPQAKADKLFEELQGFVHKNSGITGWPSASPAVFHLYSSPIQLKLRTHPNQLKIQRLLNGLFTDSNCSPEELEAQCEPILYPDALRIRQPGQEFLGLGPHIDAGGLSRWADHPYRRAYDKIFSGHPEDWDPYDLTHRRDAAPDLFPSGVHCSALRTFQGWTALTPCGPGEGGLMILPDVKTVTAYMMLRPFFKCLQDKDWKDPENWTVDDSAWFPGTKRWDSQMLSPGSHPHLRLEETLVGAPHVEPGDTIWWHGDVSLIKFLLSMFSNRANIIALNLVLMLMLIISLFHPLNPTFIVFKDPTDTKVH</sequence>
<dbReference type="PANTHER" id="PTHR30613">
    <property type="entry name" value="UNCHARACTERIZED PROTEIN YBIU-RELATED"/>
    <property type="match status" value="1"/>
</dbReference>
<accession>A0A6A5X173</accession>
<dbReference type="Proteomes" id="UP000799779">
    <property type="component" value="Unassembled WGS sequence"/>
</dbReference>
<dbReference type="InterPro" id="IPR010856">
    <property type="entry name" value="Gig2-like"/>
</dbReference>
<dbReference type="Pfam" id="PF07350">
    <property type="entry name" value="Gig2-like"/>
    <property type="match status" value="1"/>
</dbReference>
<protein>
    <submittedName>
        <fullName evidence="2">Duf1479 domain-containing protein</fullName>
    </submittedName>
</protein>
<dbReference type="OrthoDB" id="8249012at2759"/>
<dbReference type="PANTHER" id="PTHR30613:SF1">
    <property type="entry name" value="DUF1479 DOMAIN PROTEIN (AFU_ORTHOLOGUE AFUA_5G09280)"/>
    <property type="match status" value="1"/>
</dbReference>
<dbReference type="InterPro" id="IPR027443">
    <property type="entry name" value="IPNS-like_sf"/>
</dbReference>
<gene>
    <name evidence="2" type="ORF">P154DRAFT_592531</name>
</gene>
<evidence type="ECO:0000313" key="3">
    <source>
        <dbReference type="Proteomes" id="UP000799779"/>
    </source>
</evidence>
<name>A0A6A5X173_9PLEO</name>